<proteinExistence type="predicted"/>
<dbReference type="GO" id="GO:0004077">
    <property type="term" value="F:biotin--[biotin carboxyl-carrier protein] ligase activity"/>
    <property type="evidence" value="ECO:0007669"/>
    <property type="project" value="InterPro"/>
</dbReference>
<dbReference type="Pfam" id="PF03099">
    <property type="entry name" value="BPL_LplA_LipB"/>
    <property type="match status" value="1"/>
</dbReference>
<dbReference type="CDD" id="cd16442">
    <property type="entry name" value="BPL"/>
    <property type="match status" value="1"/>
</dbReference>
<evidence type="ECO:0000259" key="2">
    <source>
        <dbReference type="PROSITE" id="PS51733"/>
    </source>
</evidence>
<reference evidence="3 4" key="1">
    <citation type="journal article" date="2012" name="J. Bacteriol.">
        <title>Complete Genome Sequence of the Thermophilic, Piezophilic, Heterotrophic Bacterium Marinitoga piezophila KA3.</title>
        <authorList>
            <person name="Lucas S."/>
            <person name="Han J."/>
            <person name="Lapidus A."/>
            <person name="Cheng J.F."/>
            <person name="Goodwin L.A."/>
            <person name="Pitluck S."/>
            <person name="Peters L."/>
            <person name="Mikhailova N."/>
            <person name="Teshima H."/>
            <person name="Detter J.C."/>
            <person name="Han C."/>
            <person name="Tapia R."/>
            <person name="Land M."/>
            <person name="Hauser L."/>
            <person name="Kyrpides N.C."/>
            <person name="Ivanova N."/>
            <person name="Pagani I."/>
            <person name="Vannier P."/>
            <person name="Oger P."/>
            <person name="Bartlett D.H."/>
            <person name="Noll K.M."/>
            <person name="Woyke T."/>
            <person name="Jebbar M."/>
        </authorList>
    </citation>
    <scope>NUCLEOTIDE SEQUENCE [LARGE SCALE GENOMIC DNA]</scope>
    <source>
        <strain evidence="4">DSM 14283 / JCM 11233 / KA3</strain>
    </source>
</reference>
<name>H2J800_MARPK</name>
<dbReference type="NCBIfam" id="TIGR00121">
    <property type="entry name" value="birA_ligase"/>
    <property type="match status" value="1"/>
</dbReference>
<dbReference type="Gene3D" id="3.30.930.10">
    <property type="entry name" value="Bira Bifunctional Protein, Domain 2"/>
    <property type="match status" value="1"/>
</dbReference>
<dbReference type="InterPro" id="IPR004408">
    <property type="entry name" value="Biotin_CoA_COase_ligase"/>
</dbReference>
<dbReference type="eggNOG" id="COG0340">
    <property type="taxonomic scope" value="Bacteria"/>
</dbReference>
<dbReference type="PANTHER" id="PTHR12835:SF5">
    <property type="entry name" value="BIOTIN--PROTEIN LIGASE"/>
    <property type="match status" value="1"/>
</dbReference>
<dbReference type="AlphaFoldDB" id="H2J800"/>
<dbReference type="SUPFAM" id="SSF55681">
    <property type="entry name" value="Class II aaRS and biotin synthetases"/>
    <property type="match status" value="1"/>
</dbReference>
<evidence type="ECO:0000313" key="3">
    <source>
        <dbReference type="EMBL" id="AEX85491.1"/>
    </source>
</evidence>
<feature type="domain" description="BPL/LPL catalytic" evidence="2">
    <location>
        <begin position="1"/>
        <end position="183"/>
    </location>
</feature>
<protein>
    <submittedName>
        <fullName evidence="3">BirA, biotin-(Acetyl-CoA-carboxylase) ligase</fullName>
    </submittedName>
</protein>
<dbReference type="GO" id="GO:0005737">
    <property type="term" value="C:cytoplasm"/>
    <property type="evidence" value="ECO:0007669"/>
    <property type="project" value="TreeGrafter"/>
</dbReference>
<reference evidence="4" key="2">
    <citation type="submission" date="2012-01" db="EMBL/GenBank/DDBJ databases">
        <title>Complete sequence of chromosome of Marinitoga piezophila KA3.</title>
        <authorList>
            <person name="Lucas S."/>
            <person name="Han J."/>
            <person name="Lapidus A."/>
            <person name="Cheng J.-F."/>
            <person name="Goodwin L."/>
            <person name="Pitluck S."/>
            <person name="Peters L."/>
            <person name="Mikhailova N."/>
            <person name="Teshima H."/>
            <person name="Detter J.C."/>
            <person name="Han C."/>
            <person name="Tapia R."/>
            <person name="Land M."/>
            <person name="Hauser L."/>
            <person name="Kyrpides N."/>
            <person name="Ivanova N."/>
            <person name="Pagani I."/>
            <person name="Jebbar M."/>
            <person name="Vannier P."/>
            <person name="Oger P."/>
            <person name="Cario A."/>
            <person name="Bartlett D."/>
            <person name="Noll K.M."/>
            <person name="Woyke T."/>
        </authorList>
    </citation>
    <scope>NUCLEOTIDE SEQUENCE [LARGE SCALE GENOMIC DNA]</scope>
    <source>
        <strain evidence="4">DSM 14283 / JCM 11233 / KA3</strain>
    </source>
</reference>
<accession>H2J800</accession>
<evidence type="ECO:0000256" key="1">
    <source>
        <dbReference type="ARBA" id="ARBA00022598"/>
    </source>
</evidence>
<organism evidence="3 4">
    <name type="scientific">Marinitoga piezophila (strain DSM 14283 / JCM 11233 / KA3)</name>
    <dbReference type="NCBI Taxonomy" id="443254"/>
    <lineage>
        <taxon>Bacteria</taxon>
        <taxon>Thermotogati</taxon>
        <taxon>Thermotogota</taxon>
        <taxon>Thermotogae</taxon>
        <taxon>Petrotogales</taxon>
        <taxon>Petrotogaceae</taxon>
        <taxon>Marinitoga</taxon>
    </lineage>
</organism>
<keyword evidence="4" id="KW-1185">Reference proteome</keyword>
<dbReference type="EMBL" id="CP003257">
    <property type="protein sequence ID" value="AEX85491.1"/>
    <property type="molecule type" value="Genomic_DNA"/>
</dbReference>
<sequence>MIGDKIIHFDTINSTNIFLKEHWKDLPSETVVWADKQTGGYGRMKRQWIADRGGLWFSVLFKPTNIRPYNPWHYVRLYSLAIHDILKDKYKLETVIKWPNDLLVNEKKICGILGEAVFTGVTPSAIIVGVGLNVNNKIPEELKDIATSYIEEKNKKLHLEKLLKQINSHAYYKYYLKYFKRDKISAFTKQWIKKLNIRNGDFIKIIFQNEEKRGKIISIHGDYLEVEFESGIEKVYAGEVSLRKERVV</sequence>
<dbReference type="PROSITE" id="PS51733">
    <property type="entry name" value="BPL_LPL_CATALYTIC"/>
    <property type="match status" value="1"/>
</dbReference>
<evidence type="ECO:0000313" key="4">
    <source>
        <dbReference type="Proteomes" id="UP000007161"/>
    </source>
</evidence>
<dbReference type="InterPro" id="IPR004143">
    <property type="entry name" value="BPL_LPL_catalytic"/>
</dbReference>
<dbReference type="KEGG" id="mpz:Marpi_1079"/>
<dbReference type="HOGENOM" id="CLU_051096_3_0_0"/>
<keyword evidence="1 3" id="KW-0436">Ligase</keyword>
<dbReference type="Proteomes" id="UP000007161">
    <property type="component" value="Chromosome"/>
</dbReference>
<dbReference type="STRING" id="443254.Marpi_1079"/>
<dbReference type="InterPro" id="IPR045864">
    <property type="entry name" value="aa-tRNA-synth_II/BPL/LPL"/>
</dbReference>
<gene>
    <name evidence="3" type="ordered locus">Marpi_1079</name>
</gene>
<dbReference type="PANTHER" id="PTHR12835">
    <property type="entry name" value="BIOTIN PROTEIN LIGASE"/>
    <property type="match status" value="1"/>
</dbReference>